<reference evidence="2 3" key="1">
    <citation type="submission" date="2014-04" db="EMBL/GenBank/DDBJ databases">
        <authorList>
            <person name="Sears C."/>
            <person name="Carroll K."/>
            <person name="Sack B.R."/>
            <person name="Qadri F."/>
            <person name="Myers L.L."/>
            <person name="Chung G.-T."/>
            <person name="Escheverria P."/>
            <person name="Fraser C.M."/>
            <person name="Sadzewicz L."/>
            <person name="Shefchek K.A."/>
            <person name="Tallon L."/>
            <person name="Das S.P."/>
            <person name="Daugherty S."/>
            <person name="Mongodin E.F."/>
        </authorList>
    </citation>
    <scope>NUCLEOTIDE SEQUENCE [LARGE SCALE GENOMIC DNA]</scope>
    <source>
        <strain evidence="2 3">3978 T3 ii</strain>
    </source>
</reference>
<dbReference type="Proteomes" id="UP000028013">
    <property type="component" value="Unassembled WGS sequence"/>
</dbReference>
<evidence type="ECO:0000256" key="1">
    <source>
        <dbReference type="SAM" id="Coils"/>
    </source>
</evidence>
<sequence length="363" mass="40951">MTTLNVNAVEMVNNSVESNNTIMGNIEELTKVFEQEEKELNRLIKGNRNEAVIAAQQKVVDEAKTQMEQAKEFERISKEKAVNSSFTFSVVDDETGARTEQQKKIAFVKNNRPVSSKKVDGFIALIAANKYDKAFPIIVMEASKLIEAGYTVTDINGKELTKEEAKDYFVILDGQHRSTAFAKLIATGKYQNMIPNVHVRDIENVGEYLVDINNVGSSWDKKDRLVVASLTSNDELFQNVAKLLNEGFNPTTAMLIYTGKSLSDKQVNNVLQGEEFILPKDAKVDIERGNKFINLCKAAKMDVSFITKRYFIKGFNSHAISISEEQAFKALDNLKYKNYKEDKWKGVKSENDFIKILKEALEA</sequence>
<evidence type="ECO:0000313" key="3">
    <source>
        <dbReference type="Proteomes" id="UP000028013"/>
    </source>
</evidence>
<accession>A0A078RUI0</accession>
<evidence type="ECO:0008006" key="4">
    <source>
        <dbReference type="Google" id="ProtNLM"/>
    </source>
</evidence>
<organism evidence="2 3">
    <name type="scientific">Bacteroides uniformis str. 3978 T3 ii</name>
    <dbReference type="NCBI Taxonomy" id="1339349"/>
    <lineage>
        <taxon>Bacteria</taxon>
        <taxon>Pseudomonadati</taxon>
        <taxon>Bacteroidota</taxon>
        <taxon>Bacteroidia</taxon>
        <taxon>Bacteroidales</taxon>
        <taxon>Bacteroidaceae</taxon>
        <taxon>Bacteroides</taxon>
    </lineage>
</organism>
<protein>
    <recommendedName>
        <fullName evidence="4">DGQHR domain-containing protein</fullName>
    </recommendedName>
</protein>
<comment type="caution">
    <text evidence="2">The sequence shown here is derived from an EMBL/GenBank/DDBJ whole genome shotgun (WGS) entry which is preliminary data.</text>
</comment>
<dbReference type="EMBL" id="JNHN01000184">
    <property type="protein sequence ID" value="KDS47973.1"/>
    <property type="molecule type" value="Genomic_DNA"/>
</dbReference>
<dbReference type="PATRIC" id="fig|1339349.3.peg.3963"/>
<keyword evidence="1" id="KW-0175">Coiled coil</keyword>
<proteinExistence type="predicted"/>
<name>A0A078RUI0_BACUN</name>
<evidence type="ECO:0000313" key="2">
    <source>
        <dbReference type="EMBL" id="KDS47973.1"/>
    </source>
</evidence>
<dbReference type="AlphaFoldDB" id="A0A078RUI0"/>
<gene>
    <name evidence="2" type="ORF">M094_2905</name>
</gene>
<feature type="coiled-coil region" evidence="1">
    <location>
        <begin position="19"/>
        <end position="46"/>
    </location>
</feature>
<dbReference type="RefSeq" id="WP_032574548.1">
    <property type="nucleotide sequence ID" value="NZ_JNHN01000184.1"/>
</dbReference>